<accession>A0A9D4F545</accession>
<evidence type="ECO:0000313" key="1">
    <source>
        <dbReference type="EMBL" id="KAH3791521.1"/>
    </source>
</evidence>
<comment type="caution">
    <text evidence="1">The sequence shown here is derived from an EMBL/GenBank/DDBJ whole genome shotgun (WGS) entry which is preliminary data.</text>
</comment>
<keyword evidence="2" id="KW-1185">Reference proteome</keyword>
<evidence type="ECO:0000313" key="2">
    <source>
        <dbReference type="Proteomes" id="UP000828390"/>
    </source>
</evidence>
<dbReference type="Proteomes" id="UP000828390">
    <property type="component" value="Unassembled WGS sequence"/>
</dbReference>
<dbReference type="AlphaFoldDB" id="A0A9D4F545"/>
<name>A0A9D4F545_DREPO</name>
<proteinExistence type="predicted"/>
<gene>
    <name evidence="1" type="ORF">DPMN_145009</name>
</gene>
<protein>
    <submittedName>
        <fullName evidence="1">Uncharacterized protein</fullName>
    </submittedName>
</protein>
<reference evidence="1" key="1">
    <citation type="journal article" date="2019" name="bioRxiv">
        <title>The Genome of the Zebra Mussel, Dreissena polymorpha: A Resource for Invasive Species Research.</title>
        <authorList>
            <person name="McCartney M.A."/>
            <person name="Auch B."/>
            <person name="Kono T."/>
            <person name="Mallez S."/>
            <person name="Zhang Y."/>
            <person name="Obille A."/>
            <person name="Becker A."/>
            <person name="Abrahante J.E."/>
            <person name="Garbe J."/>
            <person name="Badalamenti J.P."/>
            <person name="Herman A."/>
            <person name="Mangelson H."/>
            <person name="Liachko I."/>
            <person name="Sullivan S."/>
            <person name="Sone E.D."/>
            <person name="Koren S."/>
            <person name="Silverstein K.A.T."/>
            <person name="Beckman K.B."/>
            <person name="Gohl D.M."/>
        </authorList>
    </citation>
    <scope>NUCLEOTIDE SEQUENCE</scope>
    <source>
        <strain evidence="1">Duluth1</strain>
        <tissue evidence="1">Whole animal</tissue>
    </source>
</reference>
<reference evidence="1" key="2">
    <citation type="submission" date="2020-11" db="EMBL/GenBank/DDBJ databases">
        <authorList>
            <person name="McCartney M.A."/>
            <person name="Auch B."/>
            <person name="Kono T."/>
            <person name="Mallez S."/>
            <person name="Becker A."/>
            <person name="Gohl D.M."/>
            <person name="Silverstein K.A.T."/>
            <person name="Koren S."/>
            <person name="Bechman K.B."/>
            <person name="Herman A."/>
            <person name="Abrahante J.E."/>
            <person name="Garbe J."/>
        </authorList>
    </citation>
    <scope>NUCLEOTIDE SEQUENCE</scope>
    <source>
        <strain evidence="1">Duluth1</strain>
        <tissue evidence="1">Whole animal</tissue>
    </source>
</reference>
<dbReference type="EMBL" id="JAIWYP010000007">
    <property type="protein sequence ID" value="KAH3791521.1"/>
    <property type="molecule type" value="Genomic_DNA"/>
</dbReference>
<sequence length="79" mass="8572">MFTGIVASGEDTHSLESLQESEPLMIQQASVDCADHMVSPGFTPELLESMSTDATEDEELTSLSHKLRKPNPQGINVIV</sequence>
<organism evidence="1 2">
    <name type="scientific">Dreissena polymorpha</name>
    <name type="common">Zebra mussel</name>
    <name type="synonym">Mytilus polymorpha</name>
    <dbReference type="NCBI Taxonomy" id="45954"/>
    <lineage>
        <taxon>Eukaryota</taxon>
        <taxon>Metazoa</taxon>
        <taxon>Spiralia</taxon>
        <taxon>Lophotrochozoa</taxon>
        <taxon>Mollusca</taxon>
        <taxon>Bivalvia</taxon>
        <taxon>Autobranchia</taxon>
        <taxon>Heteroconchia</taxon>
        <taxon>Euheterodonta</taxon>
        <taxon>Imparidentia</taxon>
        <taxon>Neoheterodontei</taxon>
        <taxon>Myida</taxon>
        <taxon>Dreissenoidea</taxon>
        <taxon>Dreissenidae</taxon>
        <taxon>Dreissena</taxon>
    </lineage>
</organism>